<keyword evidence="2" id="KW-1185">Reference proteome</keyword>
<dbReference type="HOGENOM" id="CLU_124860_0_0_9"/>
<dbReference type="STRING" id="931626.Awo_c08420"/>
<dbReference type="EMBL" id="CP002987">
    <property type="protein sequence ID" value="AFA47633.1"/>
    <property type="molecule type" value="Genomic_DNA"/>
</dbReference>
<dbReference type="OrthoDB" id="5431388at2"/>
<reference evidence="1 2" key="2">
    <citation type="journal article" date="2012" name="PLoS ONE">
        <title>An ancient pathway combining carbon dioxide fixation with the generation and utilization of a sodium ion gradient for ATP synthesis.</title>
        <authorList>
            <person name="Poehlein A."/>
            <person name="Schmidt S."/>
            <person name="Kaster A.K."/>
            <person name="Goenrich M."/>
            <person name="Vollmers J."/>
            <person name="Thurmer A."/>
            <person name="Bertsch J."/>
            <person name="Schuchmann K."/>
            <person name="Voigt B."/>
            <person name="Hecker M."/>
            <person name="Daniel R."/>
            <person name="Thauer R.K."/>
            <person name="Gottschalk G."/>
            <person name="Muller V."/>
        </authorList>
    </citation>
    <scope>NUCLEOTIDE SEQUENCE [LARGE SCALE GENOMIC DNA]</scope>
    <source>
        <strain evidence="2">ATCC 29683 / DSM 1030 / JCM 2381 / KCTC 1655 / WB1</strain>
    </source>
</reference>
<evidence type="ECO:0000313" key="2">
    <source>
        <dbReference type="Proteomes" id="UP000007177"/>
    </source>
</evidence>
<dbReference type="AlphaFoldDB" id="H6LB81"/>
<dbReference type="KEGG" id="awo:Awo_c08420"/>
<accession>H6LB81</accession>
<name>H6LB81_ACEWD</name>
<reference evidence="2" key="1">
    <citation type="submission" date="2011-07" db="EMBL/GenBank/DDBJ databases">
        <title>Complete genome sequence of Acetobacterium woodii.</title>
        <authorList>
            <person name="Poehlein A."/>
            <person name="Schmidt S."/>
            <person name="Kaster A.-K."/>
            <person name="Goenrich M."/>
            <person name="Vollmers J."/>
            <person name="Thuermer A."/>
            <person name="Gottschalk G."/>
            <person name="Thauer R.K."/>
            <person name="Daniel R."/>
            <person name="Mueller V."/>
        </authorList>
    </citation>
    <scope>NUCLEOTIDE SEQUENCE [LARGE SCALE GENOMIC DNA]</scope>
    <source>
        <strain evidence="2">ATCC 29683 / DSM 1030 / JCM 2381 / KCTC 1655 / WB1</strain>
    </source>
</reference>
<sequence length="193" mass="21381">MDIPNMILIGSTARNSGKTTLAVSIIERYKNEMPVYAIKITTIAEKNGKCIHGGSDCGVCSNLKDNYEITEEKKSDGIKDTSLLLASGAHQVYWLKVVKEHLKEGINAVIARIPENALIVCESNSLRKVVHPGFFVIVKNTKVGAIKKSASEVWDQADFVFDNNFTDDFAEITSEIDRRIGQKRIPLFPAKVI</sequence>
<gene>
    <name evidence="1" type="ordered locus">Awo_c08420</name>
</gene>
<organism evidence="1 2">
    <name type="scientific">Acetobacterium woodii (strain ATCC 29683 / DSM 1030 / JCM 2381 / KCTC 1655 / WB1)</name>
    <dbReference type="NCBI Taxonomy" id="931626"/>
    <lineage>
        <taxon>Bacteria</taxon>
        <taxon>Bacillati</taxon>
        <taxon>Bacillota</taxon>
        <taxon>Clostridia</taxon>
        <taxon>Eubacteriales</taxon>
        <taxon>Eubacteriaceae</taxon>
        <taxon>Acetobacterium</taxon>
    </lineage>
</organism>
<evidence type="ECO:0000313" key="1">
    <source>
        <dbReference type="EMBL" id="AFA47633.1"/>
    </source>
</evidence>
<proteinExistence type="predicted"/>
<dbReference type="RefSeq" id="WP_014355236.1">
    <property type="nucleotide sequence ID" value="NC_016894.1"/>
</dbReference>
<protein>
    <submittedName>
        <fullName evidence="1">Uncharacterized protein</fullName>
    </submittedName>
</protein>
<dbReference type="eggNOG" id="ENOG5032WPW">
    <property type="taxonomic scope" value="Bacteria"/>
</dbReference>
<dbReference type="Proteomes" id="UP000007177">
    <property type="component" value="Chromosome"/>
</dbReference>